<dbReference type="PANTHER" id="PTHR43481:SF4">
    <property type="entry name" value="GLYCEROL-1-PHOSPHATE PHOSPHOHYDROLASE 1-RELATED"/>
    <property type="match status" value="1"/>
</dbReference>
<dbReference type="PANTHER" id="PTHR43481">
    <property type="entry name" value="FRUCTOSE-1-PHOSPHATE PHOSPHATASE"/>
    <property type="match status" value="1"/>
</dbReference>
<proteinExistence type="predicted"/>
<evidence type="ECO:0000313" key="1">
    <source>
        <dbReference type="EMBL" id="PRQ10042.1"/>
    </source>
</evidence>
<comment type="caution">
    <text evidence="1">The sequence shown here is derived from an EMBL/GenBank/DDBJ whole genome shotgun (WGS) entry which is preliminary data.</text>
</comment>
<dbReference type="EC" id="3.1.3.23" evidence="1"/>
<dbReference type="OrthoDB" id="9778019at2"/>
<dbReference type="SUPFAM" id="SSF56784">
    <property type="entry name" value="HAD-like"/>
    <property type="match status" value="1"/>
</dbReference>
<accession>A0A2S9YY90</accession>
<reference evidence="1 2" key="1">
    <citation type="submission" date="2018-03" db="EMBL/GenBank/DDBJ databases">
        <title>Draft Genome Sequences of the Obligatory Marine Myxobacteria Enhygromyxa salina SWB007.</title>
        <authorList>
            <person name="Poehlein A."/>
            <person name="Moghaddam J.A."/>
            <person name="Harms H."/>
            <person name="Alanjari M."/>
            <person name="Koenig G.M."/>
            <person name="Daniel R."/>
            <person name="Schaeberle T.F."/>
        </authorList>
    </citation>
    <scope>NUCLEOTIDE SEQUENCE [LARGE SCALE GENOMIC DNA]</scope>
    <source>
        <strain evidence="1 2">SWB007</strain>
    </source>
</reference>
<dbReference type="InterPro" id="IPR023214">
    <property type="entry name" value="HAD_sf"/>
</dbReference>
<dbReference type="Proteomes" id="UP000238823">
    <property type="component" value="Unassembled WGS sequence"/>
</dbReference>
<dbReference type="NCBIfam" id="TIGR01509">
    <property type="entry name" value="HAD-SF-IA-v3"/>
    <property type="match status" value="1"/>
</dbReference>
<dbReference type="AlphaFoldDB" id="A0A2S9YY90"/>
<dbReference type="EMBL" id="PVNL01000004">
    <property type="protein sequence ID" value="PRQ10042.1"/>
    <property type="molecule type" value="Genomic_DNA"/>
</dbReference>
<dbReference type="Pfam" id="PF00702">
    <property type="entry name" value="Hydrolase"/>
    <property type="match status" value="1"/>
</dbReference>
<dbReference type="InterPro" id="IPR006439">
    <property type="entry name" value="HAD-SF_hydro_IA"/>
</dbReference>
<dbReference type="CDD" id="cd07505">
    <property type="entry name" value="HAD_BPGM-like"/>
    <property type="match status" value="1"/>
</dbReference>
<gene>
    <name evidence="1" type="primary">yfbT</name>
    <name evidence="1" type="ORF">ENSA7_02480</name>
</gene>
<dbReference type="GO" id="GO:0050308">
    <property type="term" value="F:sugar-phosphatase activity"/>
    <property type="evidence" value="ECO:0007669"/>
    <property type="project" value="UniProtKB-EC"/>
</dbReference>
<dbReference type="InterPro" id="IPR023198">
    <property type="entry name" value="PGP-like_dom2"/>
</dbReference>
<dbReference type="InterPro" id="IPR051806">
    <property type="entry name" value="HAD-like_SPP"/>
</dbReference>
<dbReference type="Gene3D" id="1.10.150.240">
    <property type="entry name" value="Putative phosphatase, domain 2"/>
    <property type="match status" value="1"/>
</dbReference>
<dbReference type="SFLD" id="SFLDG01129">
    <property type="entry name" value="C1.5:_HAD__Beta-PGM__Phosphata"/>
    <property type="match status" value="1"/>
</dbReference>
<dbReference type="InterPro" id="IPR036412">
    <property type="entry name" value="HAD-like_sf"/>
</dbReference>
<dbReference type="SFLD" id="SFLDS00003">
    <property type="entry name" value="Haloacid_Dehalogenase"/>
    <property type="match status" value="1"/>
</dbReference>
<organism evidence="1 2">
    <name type="scientific">Enhygromyxa salina</name>
    <dbReference type="NCBI Taxonomy" id="215803"/>
    <lineage>
        <taxon>Bacteria</taxon>
        <taxon>Pseudomonadati</taxon>
        <taxon>Myxococcota</taxon>
        <taxon>Polyangia</taxon>
        <taxon>Nannocystales</taxon>
        <taxon>Nannocystaceae</taxon>
        <taxon>Enhygromyxa</taxon>
    </lineage>
</organism>
<evidence type="ECO:0000313" key="2">
    <source>
        <dbReference type="Proteomes" id="UP000238823"/>
    </source>
</evidence>
<protein>
    <submittedName>
        <fullName evidence="1">Sugar phosphatase YfbT</fullName>
        <ecNumber evidence="1">3.1.3.23</ecNumber>
    </submittedName>
</protein>
<sequence length="231" mass="24636">MLGPMLPAAVLLDMDGTLIDSESVYAEAIARYMASRGVELDERERSFVIGHAWQDIYVELRVAERVGVDLVAMQTGSINMRDQMRAEGIELTVLDGARELVAILAELEIPTAVVSGSCRAELGEAIELLGIGPSLRMYLGAEDYTRGKPAPDGYLAAAKQLEVAPARCLVFEDSSAGIGSGLAAGMRVVATAAANRPVGDPGHQDQRGAHRIVQDLTGIDADFLRAVMLRS</sequence>
<dbReference type="Gene3D" id="3.40.50.1000">
    <property type="entry name" value="HAD superfamily/HAD-like"/>
    <property type="match status" value="1"/>
</dbReference>
<name>A0A2S9YY90_9BACT</name>
<keyword evidence="1" id="KW-0378">Hydrolase</keyword>